<organism evidence="3 4">
    <name type="scientific">Olivibacter domesticus</name>
    <name type="common">Pseudosphingobacterium domesticum</name>
    <dbReference type="NCBI Taxonomy" id="407022"/>
    <lineage>
        <taxon>Bacteria</taxon>
        <taxon>Pseudomonadati</taxon>
        <taxon>Bacteroidota</taxon>
        <taxon>Sphingobacteriia</taxon>
        <taxon>Sphingobacteriales</taxon>
        <taxon>Sphingobacteriaceae</taxon>
        <taxon>Olivibacter</taxon>
    </lineage>
</organism>
<dbReference type="EMBL" id="FOAF01000001">
    <property type="protein sequence ID" value="SEK59663.1"/>
    <property type="molecule type" value="Genomic_DNA"/>
</dbReference>
<evidence type="ECO:0000256" key="1">
    <source>
        <dbReference type="PROSITE-ProRule" id="PRU00339"/>
    </source>
</evidence>
<feature type="repeat" description="TPR" evidence="1">
    <location>
        <begin position="456"/>
        <end position="489"/>
    </location>
</feature>
<dbReference type="Pfam" id="PF00756">
    <property type="entry name" value="Esterase"/>
    <property type="match status" value="1"/>
</dbReference>
<evidence type="ECO:0000313" key="3">
    <source>
        <dbReference type="EMBL" id="SEK59663.1"/>
    </source>
</evidence>
<protein>
    <submittedName>
        <fullName evidence="3">Putative esterase</fullName>
    </submittedName>
</protein>
<reference evidence="4" key="1">
    <citation type="submission" date="2016-10" db="EMBL/GenBank/DDBJ databases">
        <authorList>
            <person name="Varghese N."/>
            <person name="Submissions S."/>
        </authorList>
    </citation>
    <scope>NUCLEOTIDE SEQUENCE [LARGE SCALE GENOMIC DNA]</scope>
    <source>
        <strain evidence="4">DSM 18733</strain>
    </source>
</reference>
<dbReference type="InterPro" id="IPR000801">
    <property type="entry name" value="Esterase-like"/>
</dbReference>
<accession>A0A1H7IAU1</accession>
<dbReference type="InterPro" id="IPR050583">
    <property type="entry name" value="Mycobacterial_A85_antigen"/>
</dbReference>
<feature type="chain" id="PRO_5011679998" evidence="2">
    <location>
        <begin position="21"/>
        <end position="502"/>
    </location>
</feature>
<sequence>MTRYFLLTTLYISISSLAFAQKKMEESLYSTYLGDTVRYDVWLPENWSASRKFTTIYSFSYGASDAEFTAQEIRYLNKNHISHTPPTLVVNIKADMDRMGYNYETGGLTQRGLKMLECIEKEIIPSMEHKYKASTFRTYMGQSYGASYGNYLFLNHPELFSGYIIISPERLSPSQPPFDITAKLAQFYGKRTTFYFLAAGAFDMERRTQYTGEIADLVKRLDSVKFNFQYHHLAEAGHNNSTAMALPLALDFIYREYNSYTESQTAGKFSAALQKYQEKVNAVYGISVDRNAYQVYQPFLSHLWQQKDTTGMLEAIDFFITKESGGRQIRDFAYSCSIVGLAEKSMELYKKAINKMLIEEMSTDRGPSTLITCYRELAMNISKDHPREGWDLLQKALAVTIRHKGSIYIDHYPDIYFYLGQFAAENNYKVKEGLNYLLCYANERKDLVNIIHFDFDKIYSTIGKSYLLLKDEKKAKSYLEMAIDLNPENITAKELLNKLSDD</sequence>
<dbReference type="InterPro" id="IPR029058">
    <property type="entry name" value="AB_hydrolase_fold"/>
</dbReference>
<keyword evidence="4" id="KW-1185">Reference proteome</keyword>
<dbReference type="InterPro" id="IPR019734">
    <property type="entry name" value="TPR_rpt"/>
</dbReference>
<dbReference type="STRING" id="407022.SAMN05661044_00642"/>
<dbReference type="OrthoDB" id="9784036at2"/>
<dbReference type="Gene3D" id="1.25.40.10">
    <property type="entry name" value="Tetratricopeptide repeat domain"/>
    <property type="match status" value="1"/>
</dbReference>
<dbReference type="Gene3D" id="3.40.50.1820">
    <property type="entry name" value="alpha/beta hydrolase"/>
    <property type="match status" value="1"/>
</dbReference>
<dbReference type="PANTHER" id="PTHR48098:SF6">
    <property type="entry name" value="FERRI-BACILLIBACTIN ESTERASE BESA"/>
    <property type="match status" value="1"/>
</dbReference>
<dbReference type="InterPro" id="IPR011990">
    <property type="entry name" value="TPR-like_helical_dom_sf"/>
</dbReference>
<evidence type="ECO:0000313" key="4">
    <source>
        <dbReference type="Proteomes" id="UP000199421"/>
    </source>
</evidence>
<evidence type="ECO:0000256" key="2">
    <source>
        <dbReference type="SAM" id="SignalP"/>
    </source>
</evidence>
<dbReference type="AlphaFoldDB" id="A0A1H7IAU1"/>
<dbReference type="PANTHER" id="PTHR48098">
    <property type="entry name" value="ENTEROCHELIN ESTERASE-RELATED"/>
    <property type="match status" value="1"/>
</dbReference>
<proteinExistence type="predicted"/>
<keyword evidence="2" id="KW-0732">Signal</keyword>
<name>A0A1H7IAU1_OLID1</name>
<dbReference type="SUPFAM" id="SSF53474">
    <property type="entry name" value="alpha/beta-Hydrolases"/>
    <property type="match status" value="1"/>
</dbReference>
<dbReference type="SUPFAM" id="SSF81901">
    <property type="entry name" value="HCP-like"/>
    <property type="match status" value="1"/>
</dbReference>
<dbReference type="Proteomes" id="UP000199421">
    <property type="component" value="Unassembled WGS sequence"/>
</dbReference>
<gene>
    <name evidence="3" type="ORF">SAMN05661044_00642</name>
</gene>
<feature type="signal peptide" evidence="2">
    <location>
        <begin position="1"/>
        <end position="20"/>
    </location>
</feature>
<dbReference type="PROSITE" id="PS50005">
    <property type="entry name" value="TPR"/>
    <property type="match status" value="1"/>
</dbReference>
<keyword evidence="1" id="KW-0802">TPR repeat</keyword>